<dbReference type="GO" id="GO:0016787">
    <property type="term" value="F:hydrolase activity"/>
    <property type="evidence" value="ECO:0007669"/>
    <property type="project" value="UniProtKB-KW"/>
</dbReference>
<keyword evidence="2" id="KW-0540">Nuclease</keyword>
<dbReference type="InterPro" id="IPR022907">
    <property type="entry name" value="VapC_family"/>
</dbReference>
<organism evidence="6">
    <name type="scientific">mine drainage metagenome</name>
    <dbReference type="NCBI Taxonomy" id="410659"/>
    <lineage>
        <taxon>unclassified sequences</taxon>
        <taxon>metagenomes</taxon>
        <taxon>ecological metagenomes</taxon>
    </lineage>
</organism>
<gene>
    <name evidence="6" type="ORF">CARN1_2348</name>
</gene>
<evidence type="ECO:0000256" key="1">
    <source>
        <dbReference type="ARBA" id="ARBA00022649"/>
    </source>
</evidence>
<dbReference type="GO" id="GO:0046872">
    <property type="term" value="F:metal ion binding"/>
    <property type="evidence" value="ECO:0007669"/>
    <property type="project" value="UniProtKB-KW"/>
</dbReference>
<keyword evidence="1" id="KW-1277">Toxin-antitoxin system</keyword>
<sequence length="141" mass="15164">MTDDRALLYWDASAILSLLFNDVHATLAKRQFRRTGTHLLSSLARAECASVIARAVRSGEMAVALGERAIESIARTPWLALAYGPAPATLRVLARRYPLRGADLWHLALALDLGESLPGVRLLTFDSVLGAAARAEGLAAE</sequence>
<protein>
    <recommendedName>
        <fullName evidence="5">PIN domain-containing protein</fullName>
    </recommendedName>
</protein>
<keyword evidence="3" id="KW-0479">Metal-binding</keyword>
<evidence type="ECO:0000256" key="4">
    <source>
        <dbReference type="ARBA" id="ARBA00022801"/>
    </source>
</evidence>
<name>E6PDA9_9ZZZZ</name>
<evidence type="ECO:0000256" key="2">
    <source>
        <dbReference type="ARBA" id="ARBA00022722"/>
    </source>
</evidence>
<dbReference type="Gene3D" id="3.40.50.1010">
    <property type="entry name" value="5'-nuclease"/>
    <property type="match status" value="1"/>
</dbReference>
<evidence type="ECO:0000259" key="5">
    <source>
        <dbReference type="Pfam" id="PF01850"/>
    </source>
</evidence>
<dbReference type="GO" id="GO:0004540">
    <property type="term" value="F:RNA nuclease activity"/>
    <property type="evidence" value="ECO:0007669"/>
    <property type="project" value="InterPro"/>
</dbReference>
<reference evidence="6" key="1">
    <citation type="submission" date="2009-10" db="EMBL/GenBank/DDBJ databases">
        <title>Diversity of trophic interactions inside an arsenic-rich microbial ecosystem.</title>
        <authorList>
            <person name="Bertin P.N."/>
            <person name="Heinrich-Salmeron A."/>
            <person name="Pelletier E."/>
            <person name="Goulhen-Chollet F."/>
            <person name="Arsene-Ploetze F."/>
            <person name="Gallien S."/>
            <person name="Calteau A."/>
            <person name="Vallenet D."/>
            <person name="Casiot C."/>
            <person name="Chane-Woon-Ming B."/>
            <person name="Giloteaux L."/>
            <person name="Barakat M."/>
            <person name="Bonnefoy V."/>
            <person name="Bruneel O."/>
            <person name="Chandler M."/>
            <person name="Cleiss J."/>
            <person name="Duran R."/>
            <person name="Elbaz-Poulichet F."/>
            <person name="Fonknechten N."/>
            <person name="Lauga B."/>
            <person name="Mornico D."/>
            <person name="Ortet P."/>
            <person name="Schaeffer C."/>
            <person name="Siguier P."/>
            <person name="Alexander Thil Smith A."/>
            <person name="Van Dorsselaer A."/>
            <person name="Weissenbach J."/>
            <person name="Medigue C."/>
            <person name="Le Paslier D."/>
        </authorList>
    </citation>
    <scope>NUCLEOTIDE SEQUENCE</scope>
</reference>
<dbReference type="EMBL" id="CABL01000001">
    <property type="protein sequence ID" value="CBH74461.1"/>
    <property type="molecule type" value="Genomic_DNA"/>
</dbReference>
<proteinExistence type="inferred from homology"/>
<dbReference type="InterPro" id="IPR002716">
    <property type="entry name" value="PIN_dom"/>
</dbReference>
<comment type="caution">
    <text evidence="6">The sequence shown here is derived from an EMBL/GenBank/DDBJ whole genome shotgun (WGS) entry which is preliminary data.</text>
</comment>
<evidence type="ECO:0000256" key="3">
    <source>
        <dbReference type="ARBA" id="ARBA00022723"/>
    </source>
</evidence>
<dbReference type="SUPFAM" id="SSF88723">
    <property type="entry name" value="PIN domain-like"/>
    <property type="match status" value="1"/>
</dbReference>
<dbReference type="InterPro" id="IPR029060">
    <property type="entry name" value="PIN-like_dom_sf"/>
</dbReference>
<dbReference type="Pfam" id="PF01850">
    <property type="entry name" value="PIN"/>
    <property type="match status" value="1"/>
</dbReference>
<evidence type="ECO:0000313" key="6">
    <source>
        <dbReference type="EMBL" id="CBH74461.1"/>
    </source>
</evidence>
<keyword evidence="4" id="KW-0378">Hydrolase</keyword>
<dbReference type="AlphaFoldDB" id="E6PDA9"/>
<accession>E6PDA9</accession>
<dbReference type="HAMAP" id="MF_00265">
    <property type="entry name" value="VapC_Nob1"/>
    <property type="match status" value="1"/>
</dbReference>
<feature type="domain" description="PIN" evidence="5">
    <location>
        <begin position="9"/>
        <end position="132"/>
    </location>
</feature>